<accession>A0A150LE82</accession>
<evidence type="ECO:0000313" key="1">
    <source>
        <dbReference type="EMBL" id="KYD10657.1"/>
    </source>
</evidence>
<sequence>MKQTIRQRFKYWRMSRPFWGATLSLLSGLIILYVPLQLIQIAFAPGNLVVIGIIFGGLIVLLGILGYIFPKFHTVFGILTIFLSVLSIMGALGGFFIGTILGIIGGSFSIAWRTVPVSTNKEQIEEDQTIQEIAASK</sequence>
<organism evidence="1 2">
    <name type="scientific">Heyndrickxia sporothermodurans</name>
    <dbReference type="NCBI Taxonomy" id="46224"/>
    <lineage>
        <taxon>Bacteria</taxon>
        <taxon>Bacillati</taxon>
        <taxon>Bacillota</taxon>
        <taxon>Bacilli</taxon>
        <taxon>Bacillales</taxon>
        <taxon>Bacillaceae</taxon>
        <taxon>Heyndrickxia</taxon>
    </lineage>
</organism>
<reference evidence="1 2" key="1">
    <citation type="submission" date="2016-01" db="EMBL/GenBank/DDBJ databases">
        <title>Genome Sequences of Twelve Sporeforming Bacillus Species Isolated from Foods.</title>
        <authorList>
            <person name="Berendsen E.M."/>
            <person name="Wells-Bennik M.H."/>
            <person name="Krawcyk A.O."/>
            <person name="De Jong A."/>
            <person name="Holsappel S."/>
            <person name="Eijlander R.T."/>
            <person name="Kuipers O.P."/>
        </authorList>
    </citation>
    <scope>NUCLEOTIDE SEQUENCE [LARGE SCALE GENOMIC DNA]</scope>
    <source>
        <strain evidence="1 2">B4102</strain>
    </source>
</reference>
<proteinExistence type="predicted"/>
<name>A0A150LE82_9BACI</name>
<gene>
    <name evidence="1" type="ORF">B4102_2296</name>
</gene>
<protein>
    <submittedName>
        <fullName evidence="1">Uncharacterized protein</fullName>
    </submittedName>
</protein>
<keyword evidence="2" id="KW-1185">Reference proteome</keyword>
<dbReference type="AlphaFoldDB" id="A0A150LE82"/>
<evidence type="ECO:0000313" key="2">
    <source>
        <dbReference type="Proteomes" id="UP000075666"/>
    </source>
</evidence>
<dbReference type="RefSeq" id="WP_066227504.1">
    <property type="nucleotide sequence ID" value="NZ_CP066701.1"/>
</dbReference>
<dbReference type="PATRIC" id="fig|46224.3.peg.879"/>
<dbReference type="InterPro" id="IPR046096">
    <property type="entry name" value="DUF6114"/>
</dbReference>
<dbReference type="STRING" id="46224.B4102_2296"/>
<dbReference type="EMBL" id="LQYN01000012">
    <property type="protein sequence ID" value="KYD10657.1"/>
    <property type="molecule type" value="Genomic_DNA"/>
</dbReference>
<comment type="caution">
    <text evidence="1">The sequence shown here is derived from an EMBL/GenBank/DDBJ whole genome shotgun (WGS) entry which is preliminary data.</text>
</comment>
<dbReference type="Proteomes" id="UP000075666">
    <property type="component" value="Unassembled WGS sequence"/>
</dbReference>
<dbReference type="Pfam" id="PF19609">
    <property type="entry name" value="DUF6114"/>
    <property type="match status" value="1"/>
</dbReference>